<keyword evidence="4" id="KW-1185">Reference proteome</keyword>
<protein>
    <submittedName>
        <fullName evidence="3">DUF4173 domain-containing protein</fullName>
    </submittedName>
</protein>
<keyword evidence="2" id="KW-0472">Membrane</keyword>
<organism evidence="3 4">
    <name type="scientific">Micromonospora globbae</name>
    <dbReference type="NCBI Taxonomy" id="1894969"/>
    <lineage>
        <taxon>Bacteria</taxon>
        <taxon>Bacillati</taxon>
        <taxon>Actinomycetota</taxon>
        <taxon>Actinomycetes</taxon>
        <taxon>Micromonosporales</taxon>
        <taxon>Micromonosporaceae</taxon>
        <taxon>Micromonospora</taxon>
    </lineage>
</organism>
<keyword evidence="2" id="KW-0812">Transmembrane</keyword>
<name>A0ABZ1S4B0_9ACTN</name>
<reference evidence="3" key="1">
    <citation type="submission" date="2022-10" db="EMBL/GenBank/DDBJ databases">
        <title>The complete genomes of actinobacterial strains from the NBC collection.</title>
        <authorList>
            <person name="Joergensen T.S."/>
            <person name="Alvarez Arevalo M."/>
            <person name="Sterndorff E.B."/>
            <person name="Faurdal D."/>
            <person name="Vuksanovic O."/>
            <person name="Mourched A.-S."/>
            <person name="Charusanti P."/>
            <person name="Shaw S."/>
            <person name="Blin K."/>
            <person name="Weber T."/>
        </authorList>
    </citation>
    <scope>NUCLEOTIDE SEQUENCE</scope>
    <source>
        <strain evidence="3">NBC_00256</strain>
    </source>
</reference>
<feature type="transmembrane region" description="Helical" evidence="2">
    <location>
        <begin position="550"/>
        <end position="572"/>
    </location>
</feature>
<evidence type="ECO:0000256" key="1">
    <source>
        <dbReference type="SAM" id="MobiDB-lite"/>
    </source>
</evidence>
<feature type="transmembrane region" description="Helical" evidence="2">
    <location>
        <begin position="65"/>
        <end position="83"/>
    </location>
</feature>
<feature type="transmembrane region" description="Helical" evidence="2">
    <location>
        <begin position="483"/>
        <end position="502"/>
    </location>
</feature>
<evidence type="ECO:0000313" key="4">
    <source>
        <dbReference type="Proteomes" id="UP001432190"/>
    </source>
</evidence>
<proteinExistence type="predicted"/>
<dbReference type="EMBL" id="CP108084">
    <property type="protein sequence ID" value="WUP48853.1"/>
    <property type="molecule type" value="Genomic_DNA"/>
</dbReference>
<sequence length="690" mass="70754">MAAGSFHAGVTAAGPAPVAHPPAWPGRPGWPPLDPYGRPAAWPPAPPAPPSALARRWPALDRAPHPVLLGAVGAAAAVAASTVPLDGPGLGWTIATLAAVGALAATATTRARTASAPATAPPGPAADPRPAGPGRSGPTTFTEPLREERPPAPGPATTGPTDSAAEPPTAEAAAERPTAEAAQEPPTAEAAQALPSAASVEGPPPAGSTAPAPDRRPPGSTRDQPSGPAVPAEDRPPAGPAALARDRSPGGDEPATEPDEAAARPGATGAPGRAARLVWAAATVALVGVGTMRAAGWLFALCLLAAIMTGTLALTGARTPLGMLLSVVFPPSAALRALPWAARGLHRARPGGIGRGLATLAVSIALLVLFGLLFASADAIFASLVADLLPDVSPSGVVPWVLRFALAGAVLLGAAYLLARPPDLDVRPAPARPVRRLEWAAPLVVLDALFAAFVLVQLTVLFGGSAHVLRTAGLTYAEYARSGFWQLLVIAGLTLLVIAGAARWAPRATRADRLLIRALLGTLTLLSLVVVASALYRMHVYAEAYGATRLRLVVAAVEIWLGLLFVLVGVATVRLRARWLPQLVLGTAVLALLGLAAVNPDHLIADRNVDRYRQTGRLDVRYLASLSADAAPALARLPEPLRSCALRDIAVELDEDDLRSANLGRARARRLLADQPVRPPDASCLIVPRW</sequence>
<feature type="compositionally biased region" description="Low complexity" evidence="1">
    <location>
        <begin position="179"/>
        <end position="198"/>
    </location>
</feature>
<feature type="transmembrane region" description="Helical" evidence="2">
    <location>
        <begin position="89"/>
        <end position="107"/>
    </location>
</feature>
<feature type="transmembrane region" description="Helical" evidence="2">
    <location>
        <begin position="321"/>
        <end position="341"/>
    </location>
</feature>
<accession>A0ABZ1S4B0</accession>
<evidence type="ECO:0000256" key="2">
    <source>
        <dbReference type="SAM" id="Phobius"/>
    </source>
</evidence>
<feature type="transmembrane region" description="Helical" evidence="2">
    <location>
        <begin position="439"/>
        <end position="463"/>
    </location>
</feature>
<feature type="compositionally biased region" description="Low complexity" evidence="1">
    <location>
        <begin position="132"/>
        <end position="143"/>
    </location>
</feature>
<feature type="transmembrane region" description="Helical" evidence="2">
    <location>
        <begin position="295"/>
        <end position="315"/>
    </location>
</feature>
<feature type="transmembrane region" description="Helical" evidence="2">
    <location>
        <begin position="579"/>
        <end position="598"/>
    </location>
</feature>
<feature type="transmembrane region" description="Helical" evidence="2">
    <location>
        <begin position="397"/>
        <end position="418"/>
    </location>
</feature>
<dbReference type="RefSeq" id="WP_328851171.1">
    <property type="nucleotide sequence ID" value="NZ_CP108084.1"/>
</dbReference>
<keyword evidence="2" id="KW-1133">Transmembrane helix</keyword>
<gene>
    <name evidence="3" type="ORF">OG994_25255</name>
</gene>
<dbReference type="Proteomes" id="UP001432190">
    <property type="component" value="Chromosome"/>
</dbReference>
<feature type="transmembrane region" description="Helical" evidence="2">
    <location>
        <begin position="514"/>
        <end position="538"/>
    </location>
</feature>
<feature type="compositionally biased region" description="Low complexity" evidence="1">
    <location>
        <begin position="155"/>
        <end position="172"/>
    </location>
</feature>
<feature type="compositionally biased region" description="Pro residues" evidence="1">
    <location>
        <begin position="119"/>
        <end position="131"/>
    </location>
</feature>
<dbReference type="Pfam" id="PF13687">
    <property type="entry name" value="DUF4153"/>
    <property type="match status" value="1"/>
</dbReference>
<feature type="transmembrane region" description="Helical" evidence="2">
    <location>
        <begin position="353"/>
        <end position="377"/>
    </location>
</feature>
<feature type="region of interest" description="Disordered" evidence="1">
    <location>
        <begin position="112"/>
        <end position="269"/>
    </location>
</feature>
<dbReference type="InterPro" id="IPR025291">
    <property type="entry name" value="DUF4153"/>
</dbReference>
<evidence type="ECO:0000313" key="3">
    <source>
        <dbReference type="EMBL" id="WUP48853.1"/>
    </source>
</evidence>